<gene>
    <name evidence="6" type="ORF">EDS130_LOCUS32629</name>
    <name evidence="5" type="ORF">XAT740_LOCUS23976</name>
</gene>
<keyword evidence="3" id="KW-1133">Transmembrane helix</keyword>
<keyword evidence="1" id="KW-0677">Repeat</keyword>
<comment type="caution">
    <text evidence="5">The sequence shown here is derived from an EMBL/GenBank/DDBJ whole genome shotgun (WGS) entry which is preliminary data.</text>
</comment>
<dbReference type="InterPro" id="IPR001875">
    <property type="entry name" value="DED_dom"/>
</dbReference>
<dbReference type="Pfam" id="PF01436">
    <property type="entry name" value="NHL"/>
    <property type="match status" value="2"/>
</dbReference>
<dbReference type="InterPro" id="IPR011029">
    <property type="entry name" value="DEATH-like_dom_sf"/>
</dbReference>
<proteinExistence type="predicted"/>
<dbReference type="OrthoDB" id="5946204at2759"/>
<evidence type="ECO:0000256" key="3">
    <source>
        <dbReference type="SAM" id="Phobius"/>
    </source>
</evidence>
<evidence type="ECO:0000313" key="7">
    <source>
        <dbReference type="Proteomes" id="UP000663828"/>
    </source>
</evidence>
<dbReference type="Proteomes" id="UP000663828">
    <property type="component" value="Unassembled WGS sequence"/>
</dbReference>
<dbReference type="Gene3D" id="1.10.533.10">
    <property type="entry name" value="Death Domain, Fas"/>
    <property type="match status" value="1"/>
</dbReference>
<dbReference type="InterPro" id="IPR050952">
    <property type="entry name" value="TRIM-NHL_E3_ligases"/>
</dbReference>
<reference evidence="5" key="1">
    <citation type="submission" date="2021-02" db="EMBL/GenBank/DDBJ databases">
        <authorList>
            <person name="Nowell W R."/>
        </authorList>
    </citation>
    <scope>NUCLEOTIDE SEQUENCE</scope>
</reference>
<dbReference type="AlphaFoldDB" id="A0A814X5L2"/>
<dbReference type="GO" id="GO:0008270">
    <property type="term" value="F:zinc ion binding"/>
    <property type="evidence" value="ECO:0007669"/>
    <property type="project" value="UniProtKB-KW"/>
</dbReference>
<feature type="transmembrane region" description="Helical" evidence="3">
    <location>
        <begin position="171"/>
        <end position="193"/>
    </location>
</feature>
<dbReference type="EMBL" id="CAJNOR010001834">
    <property type="protein sequence ID" value="CAF1206893.1"/>
    <property type="molecule type" value="Genomic_DNA"/>
</dbReference>
<evidence type="ECO:0000313" key="5">
    <source>
        <dbReference type="EMBL" id="CAF1206893.1"/>
    </source>
</evidence>
<dbReference type="InterPro" id="IPR011042">
    <property type="entry name" value="6-blade_b-propeller_TolB-like"/>
</dbReference>
<evidence type="ECO:0000259" key="4">
    <source>
        <dbReference type="PROSITE" id="PS50168"/>
    </source>
</evidence>
<dbReference type="SUPFAM" id="SSF101898">
    <property type="entry name" value="NHL repeat"/>
    <property type="match status" value="1"/>
</dbReference>
<feature type="repeat" description="NHL" evidence="2">
    <location>
        <begin position="443"/>
        <end position="476"/>
    </location>
</feature>
<dbReference type="Gene3D" id="2.120.10.30">
    <property type="entry name" value="TolB, C-terminal domain"/>
    <property type="match status" value="2"/>
</dbReference>
<dbReference type="SUPFAM" id="SSF47986">
    <property type="entry name" value="DEATH domain"/>
    <property type="match status" value="1"/>
</dbReference>
<dbReference type="PANTHER" id="PTHR24104">
    <property type="entry name" value="E3 UBIQUITIN-PROTEIN LIGASE NHLRC1-RELATED"/>
    <property type="match status" value="1"/>
</dbReference>
<evidence type="ECO:0000256" key="2">
    <source>
        <dbReference type="PROSITE-ProRule" id="PRU00504"/>
    </source>
</evidence>
<feature type="domain" description="DED" evidence="4">
    <location>
        <begin position="5"/>
        <end position="85"/>
    </location>
</feature>
<name>A0A814X5L2_ADIRI</name>
<protein>
    <recommendedName>
        <fullName evidence="4">DED domain-containing protein</fullName>
    </recommendedName>
</protein>
<keyword evidence="3" id="KW-0812">Transmembrane</keyword>
<keyword evidence="7" id="KW-1185">Reference proteome</keyword>
<sequence length="532" mass="60229">MNDHDLRAVILKVEQRLSVDDRHRLHFFLYNDVPKKYGDDLSLYGTLSIIQSLFEQDKINSNDFTFLIKTFYEIQCYDAVKLLTEHMKELQPNGLNESMRSLSIIMPPVIEQLVDDNDGIYSIDTALPQENICENNNIEMNIIDDGRKRTCKLKEQNQSLKILSMTRKCSLVFILLSIILGILLIGCCVWIIILNMKYQHILKEKTMNEEKIDDLNTLQSKNQQKIDYFNKTLSDLRDNLKIGITVAGGHGSGTATNQLNTPRGLFIDENRTMFIADEKNHRIVQWKLGDENGTVVAGGNGKGKQLDQFDSPTSVVIDSVTNSLIICDSKNRRVIQWYHRNGTKEGTIYINNIGCADMTIDNDGGLYIIDLDKHEVRRYEMKGTIVTSVAGGHGEGSNLNQLRFPSFIFVDQQHNVYVADNANHRISKWNKGATEGIIIAGYGGCGDDFDQLCNPNGLFVDTNGTLYVADDSNNRVMRWLQGEQRGAVVVGGHGRGFTSRHFDGLNDLVFDHHGELYVIDRGNNRIQNFVIR</sequence>
<dbReference type="PANTHER" id="PTHR24104:SF25">
    <property type="entry name" value="PROTEIN LIN-41"/>
    <property type="match status" value="1"/>
</dbReference>
<dbReference type="Proteomes" id="UP000663852">
    <property type="component" value="Unassembled WGS sequence"/>
</dbReference>
<organism evidence="5 7">
    <name type="scientific">Adineta ricciae</name>
    <name type="common">Rotifer</name>
    <dbReference type="NCBI Taxonomy" id="249248"/>
    <lineage>
        <taxon>Eukaryota</taxon>
        <taxon>Metazoa</taxon>
        <taxon>Spiralia</taxon>
        <taxon>Gnathifera</taxon>
        <taxon>Rotifera</taxon>
        <taxon>Eurotatoria</taxon>
        <taxon>Bdelloidea</taxon>
        <taxon>Adinetida</taxon>
        <taxon>Adinetidae</taxon>
        <taxon>Adineta</taxon>
    </lineage>
</organism>
<dbReference type="CDD" id="cd05819">
    <property type="entry name" value="NHL"/>
    <property type="match status" value="1"/>
</dbReference>
<keyword evidence="3" id="KW-0472">Membrane</keyword>
<dbReference type="InterPro" id="IPR001258">
    <property type="entry name" value="NHL_repeat"/>
</dbReference>
<dbReference type="PROSITE" id="PS50168">
    <property type="entry name" value="DED"/>
    <property type="match status" value="1"/>
</dbReference>
<dbReference type="GO" id="GO:0042981">
    <property type="term" value="P:regulation of apoptotic process"/>
    <property type="evidence" value="ECO:0007669"/>
    <property type="project" value="InterPro"/>
</dbReference>
<feature type="repeat" description="NHL" evidence="2">
    <location>
        <begin position="393"/>
        <end position="432"/>
    </location>
</feature>
<evidence type="ECO:0000313" key="6">
    <source>
        <dbReference type="EMBL" id="CAF1339048.1"/>
    </source>
</evidence>
<accession>A0A814X5L2</accession>
<evidence type="ECO:0000256" key="1">
    <source>
        <dbReference type="ARBA" id="ARBA00022737"/>
    </source>
</evidence>
<dbReference type="PROSITE" id="PS51125">
    <property type="entry name" value="NHL"/>
    <property type="match status" value="2"/>
</dbReference>
<dbReference type="EMBL" id="CAJNOJ010000252">
    <property type="protein sequence ID" value="CAF1339048.1"/>
    <property type="molecule type" value="Genomic_DNA"/>
</dbReference>